<keyword evidence="6 7" id="KW-0472">Membrane</keyword>
<dbReference type="EMBL" id="JAPDHZ010000003">
    <property type="protein sequence ID" value="MDG0792166.1"/>
    <property type="molecule type" value="Genomic_DNA"/>
</dbReference>
<evidence type="ECO:0000256" key="3">
    <source>
        <dbReference type="ARBA" id="ARBA00022475"/>
    </source>
</evidence>
<dbReference type="SUPFAM" id="SSF161098">
    <property type="entry name" value="MetI-like"/>
    <property type="match status" value="1"/>
</dbReference>
<comment type="subcellular location">
    <subcellularLocation>
        <location evidence="1">Cell membrane</location>
        <topology evidence="1">Multi-pass membrane protein</topology>
    </subcellularLocation>
</comment>
<reference evidence="8 9" key="1">
    <citation type="submission" date="2022-10" db="EMBL/GenBank/DDBJ databases">
        <title>Comparative genomic analysis of Cohnella hashimotonis sp. nov., isolated from the International Space Station.</title>
        <authorList>
            <person name="Simpson A."/>
            <person name="Venkateswaran K."/>
        </authorList>
    </citation>
    <scope>NUCLEOTIDE SEQUENCE [LARGE SCALE GENOMIC DNA]</scope>
    <source>
        <strain evidence="8 9">DSM 18997</strain>
    </source>
</reference>
<dbReference type="InterPro" id="IPR035906">
    <property type="entry name" value="MetI-like_sf"/>
</dbReference>
<name>A0A9X4KHZ6_9BACL</name>
<protein>
    <recommendedName>
        <fullName evidence="10">Carbohydrate ABC transporter permease</fullName>
    </recommendedName>
</protein>
<keyword evidence="5 7" id="KW-1133">Transmembrane helix</keyword>
<evidence type="ECO:0000313" key="8">
    <source>
        <dbReference type="EMBL" id="MDG0792166.1"/>
    </source>
</evidence>
<dbReference type="PANTHER" id="PTHR43744">
    <property type="entry name" value="ABC TRANSPORTER PERMEASE PROTEIN MG189-RELATED-RELATED"/>
    <property type="match status" value="1"/>
</dbReference>
<gene>
    <name evidence="8" type="ORF">OMP38_15805</name>
</gene>
<dbReference type="RefSeq" id="WP_277565986.1">
    <property type="nucleotide sequence ID" value="NZ_JAPDHZ010000003.1"/>
</dbReference>
<evidence type="ECO:0000256" key="6">
    <source>
        <dbReference type="ARBA" id="ARBA00023136"/>
    </source>
</evidence>
<proteinExistence type="predicted"/>
<dbReference type="Proteomes" id="UP001153387">
    <property type="component" value="Unassembled WGS sequence"/>
</dbReference>
<evidence type="ECO:0000313" key="9">
    <source>
        <dbReference type="Proteomes" id="UP001153387"/>
    </source>
</evidence>
<accession>A0A9X4KHZ6</accession>
<evidence type="ECO:0000256" key="5">
    <source>
        <dbReference type="ARBA" id="ARBA00022989"/>
    </source>
</evidence>
<dbReference type="Gene3D" id="1.10.3720.10">
    <property type="entry name" value="MetI-like"/>
    <property type="match status" value="1"/>
</dbReference>
<organism evidence="8 9">
    <name type="scientific">Cohnella ginsengisoli</name>
    <dbReference type="NCBI Taxonomy" id="425004"/>
    <lineage>
        <taxon>Bacteria</taxon>
        <taxon>Bacillati</taxon>
        <taxon>Bacillota</taxon>
        <taxon>Bacilli</taxon>
        <taxon>Bacillales</taxon>
        <taxon>Paenibacillaceae</taxon>
        <taxon>Cohnella</taxon>
    </lineage>
</organism>
<dbReference type="PANTHER" id="PTHR43744:SF9">
    <property type="entry name" value="POLYGALACTURONAN_RHAMNOGALACTURONAN TRANSPORT SYSTEM PERMEASE PROTEIN YTCP"/>
    <property type="match status" value="1"/>
</dbReference>
<sequence length="151" mass="17382">MKQSFADRSYVLLVHFITVLAILVTLYPFIYVISISLSSVDAINKKMITLFPVDLSLDGYKMVLQYPELWRAYGNTIYYTVVGTVFNVVATCLAAYPLSRRRFFLRRKLNFYIAFTMYFSGGTDPDLHGHHRARTLQQPLGDDIARTCQHV</sequence>
<keyword evidence="3" id="KW-1003">Cell membrane</keyword>
<dbReference type="AlphaFoldDB" id="A0A9X4KHZ6"/>
<evidence type="ECO:0000256" key="2">
    <source>
        <dbReference type="ARBA" id="ARBA00022448"/>
    </source>
</evidence>
<evidence type="ECO:0000256" key="1">
    <source>
        <dbReference type="ARBA" id="ARBA00004651"/>
    </source>
</evidence>
<evidence type="ECO:0000256" key="7">
    <source>
        <dbReference type="SAM" id="Phobius"/>
    </source>
</evidence>
<evidence type="ECO:0000256" key="4">
    <source>
        <dbReference type="ARBA" id="ARBA00022692"/>
    </source>
</evidence>
<feature type="transmembrane region" description="Helical" evidence="7">
    <location>
        <begin position="12"/>
        <end position="37"/>
    </location>
</feature>
<keyword evidence="2" id="KW-0813">Transport</keyword>
<evidence type="ECO:0008006" key="10">
    <source>
        <dbReference type="Google" id="ProtNLM"/>
    </source>
</evidence>
<keyword evidence="9" id="KW-1185">Reference proteome</keyword>
<keyword evidence="4 7" id="KW-0812">Transmembrane</keyword>
<feature type="transmembrane region" description="Helical" evidence="7">
    <location>
        <begin position="77"/>
        <end position="98"/>
    </location>
</feature>
<comment type="caution">
    <text evidence="8">The sequence shown here is derived from an EMBL/GenBank/DDBJ whole genome shotgun (WGS) entry which is preliminary data.</text>
</comment>
<dbReference type="GO" id="GO:0005886">
    <property type="term" value="C:plasma membrane"/>
    <property type="evidence" value="ECO:0007669"/>
    <property type="project" value="UniProtKB-SubCell"/>
</dbReference>